<dbReference type="EMBL" id="BJCE01000099">
    <property type="protein sequence ID" value="GCL37822.1"/>
    <property type="molecule type" value="Genomic_DNA"/>
</dbReference>
<dbReference type="Gene3D" id="2.60.120.10">
    <property type="entry name" value="Jelly Rolls"/>
    <property type="match status" value="1"/>
</dbReference>
<feature type="domain" description="HTH crp-type" evidence="4">
    <location>
        <begin position="117"/>
        <end position="190"/>
    </location>
</feature>
<dbReference type="InterPro" id="IPR014710">
    <property type="entry name" value="RmlC-like_jellyroll"/>
</dbReference>
<keyword evidence="3" id="KW-0804">Transcription</keyword>
<proteinExistence type="predicted"/>
<dbReference type="GO" id="GO:0003677">
    <property type="term" value="F:DNA binding"/>
    <property type="evidence" value="ECO:0007669"/>
    <property type="project" value="UniProtKB-KW"/>
</dbReference>
<protein>
    <submittedName>
        <fullName evidence="5">Putative Crp/Fnr family transcriptional regulator</fullName>
    </submittedName>
</protein>
<accession>A0A480A011</accession>
<dbReference type="InterPro" id="IPR012318">
    <property type="entry name" value="HTH_CRP"/>
</dbReference>
<organism evidence="5 6">
    <name type="scientific">Sphaerospermopsis reniformis</name>
    <dbReference type="NCBI Taxonomy" id="531300"/>
    <lineage>
        <taxon>Bacteria</taxon>
        <taxon>Bacillati</taxon>
        <taxon>Cyanobacteriota</taxon>
        <taxon>Cyanophyceae</taxon>
        <taxon>Nostocales</taxon>
        <taxon>Aphanizomenonaceae</taxon>
        <taxon>Sphaerospermopsis</taxon>
    </lineage>
</organism>
<gene>
    <name evidence="5" type="ORF">SR1949_29340</name>
</gene>
<keyword evidence="2" id="KW-0238">DNA-binding</keyword>
<evidence type="ECO:0000256" key="3">
    <source>
        <dbReference type="ARBA" id="ARBA00023163"/>
    </source>
</evidence>
<dbReference type="Pfam" id="PF13545">
    <property type="entry name" value="HTH_Crp_2"/>
    <property type="match status" value="1"/>
</dbReference>
<dbReference type="SUPFAM" id="SSF51206">
    <property type="entry name" value="cAMP-binding domain-like"/>
    <property type="match status" value="1"/>
</dbReference>
<dbReference type="SUPFAM" id="SSF46785">
    <property type="entry name" value="Winged helix' DNA-binding domain"/>
    <property type="match status" value="1"/>
</dbReference>
<reference evidence="6" key="1">
    <citation type="submission" date="2019-02" db="EMBL/GenBank/DDBJ databases">
        <title>Draft genome sequence of Sphaerospermopsis reniformis NIES-1949.</title>
        <authorList>
            <person name="Yamaguchi H."/>
            <person name="Suzuki S."/>
            <person name="Kawachi M."/>
        </authorList>
    </citation>
    <scope>NUCLEOTIDE SEQUENCE [LARGE SCALE GENOMIC DNA]</scope>
    <source>
        <strain evidence="6">NIES-1949</strain>
    </source>
</reference>
<dbReference type="Proteomes" id="UP000300142">
    <property type="component" value="Unassembled WGS sequence"/>
</dbReference>
<dbReference type="InterPro" id="IPR018490">
    <property type="entry name" value="cNMP-bd_dom_sf"/>
</dbReference>
<keyword evidence="6" id="KW-1185">Reference proteome</keyword>
<dbReference type="RefSeq" id="WP_137667892.1">
    <property type="nucleotide sequence ID" value="NZ_BJCE01000099.1"/>
</dbReference>
<evidence type="ECO:0000313" key="6">
    <source>
        <dbReference type="Proteomes" id="UP000300142"/>
    </source>
</evidence>
<dbReference type="SMART" id="SM00419">
    <property type="entry name" value="HTH_CRP"/>
    <property type="match status" value="1"/>
</dbReference>
<evidence type="ECO:0000256" key="1">
    <source>
        <dbReference type="ARBA" id="ARBA00023015"/>
    </source>
</evidence>
<name>A0A480A011_9CYAN</name>
<dbReference type="InterPro" id="IPR036390">
    <property type="entry name" value="WH_DNA-bd_sf"/>
</dbReference>
<evidence type="ECO:0000256" key="2">
    <source>
        <dbReference type="ARBA" id="ARBA00023125"/>
    </source>
</evidence>
<evidence type="ECO:0000259" key="4">
    <source>
        <dbReference type="PROSITE" id="PS51063"/>
    </source>
</evidence>
<dbReference type="GO" id="GO:0006355">
    <property type="term" value="P:regulation of DNA-templated transcription"/>
    <property type="evidence" value="ECO:0007669"/>
    <property type="project" value="InterPro"/>
</dbReference>
<keyword evidence="1" id="KW-0805">Transcription regulation</keyword>
<dbReference type="PROSITE" id="PS51063">
    <property type="entry name" value="HTH_CRP_2"/>
    <property type="match status" value="1"/>
</dbReference>
<dbReference type="AlphaFoldDB" id="A0A480A011"/>
<comment type="caution">
    <text evidence="5">The sequence shown here is derived from an EMBL/GenBank/DDBJ whole genome shotgun (WGS) entry which is preliminary data.</text>
</comment>
<sequence>MPLNTIIFRLSTDNDRQKFHFSRRSLIPSKKNALWQIESGFVMTYTYLEDGTTVALGLWGPGDIVGEMLSKIKPYCIECLTNVEANILAADNLQQFTDALLQHIHQAEELMLIRSHKKVETMLIQLLAWLSKKFGSQVETGRLINMRLTHEDLAALVCSTRVTITRLLGQLEDAGVIDRMSLNRIIVKKENIWYYEI</sequence>
<evidence type="ECO:0000313" key="5">
    <source>
        <dbReference type="EMBL" id="GCL37822.1"/>
    </source>
</evidence>